<comment type="caution">
    <text evidence="3">The sequence shown here is derived from an EMBL/GenBank/DDBJ whole genome shotgun (WGS) entry which is preliminary data.</text>
</comment>
<feature type="compositionally biased region" description="Low complexity" evidence="1">
    <location>
        <begin position="681"/>
        <end position="695"/>
    </location>
</feature>
<feature type="region of interest" description="Disordered" evidence="1">
    <location>
        <begin position="671"/>
        <end position="695"/>
    </location>
</feature>
<sequence length="1300" mass="144568">MPPIPTLGRSLVIFVGCAVFFQLVLYFRSNSSSTSAGRHLRTSQQSEDPNRNRHPTVPLSLNDLKALDDLAEVIARVEANRVFGNGEEGRIHGTNIKANPTLVKQVRDQIQCWTTHGSWQRQDNNMTTLTHLGDSRFAKCDKNFMKAIDREGNGHYLGEYDQDHDRLLVREATKYKWVPDEKICGPGSGPGMMGLEDTRAVYQAHSKTKLCQSVGQRDILLVGDVTQYQIHDLILSAFKSTFVCYGELGCLGHGAHGLCQNVAMKYARNDLLSVPWAVDPEQEEYPSASTVEQAWATQDMLIKYKILILNRGLIWRPDEVFLSELVITMKLLWKDFPNTMVIYRATHPVSPNCNQFKSKGEDEAIADSLGQSVSEGVSLQRPLQEPPQRESHPRGEEYLPTLADIQRQNRMAKVVVEAAGGIFLDTEAMFAMRPDGRMGDEIMDMDDPPRSQHGPPILFQSDDQEPGVDHLTHGHEQDLPHRHRQSSLHPLSFASPEEALERHQRYSHQADIRSENDDDDLFGYHDSSDIRRELEQQRRQDALEQEEEKEEPVHVHSQACRDSCPVQDVYTETTFTRFSKGARTNLYGLVVLKELGESQSGPSPQQDSPAAVPDTGVEDTERSSIFTTNGDVAYSHLPARYVLVAAGGVIKCFLGLQESIDFTLGGSTAGTGSGVAEPSVTTDSGAASTPTASTPTTTAQVLNQEIISFDAFVRKDKRGCQLIVVASVATGDDPAQFELRIYGANSFGASIKDLLIQLPNTTDVQSIPLSWAPTKIIHAPLENDPFDMGVLVAGSDSCVHIFVQDQTPTPSGDRLFVEQSIGVHFSVLASFPYCEYCVLSLVIKDYPTYRIVAAGTQSGTLNIAVIPRDPKTFQMNRANAKSYTIVLFAPITTLNVFTSRVQTDRRKRHGDDHRSRAATEDQGHDDAVDEAQDEEVGIHLLVTCAIEQAWIYCDINKYGLSRRSDLAECTYHDSILAAHVMDADWDGRNELMIGTYGRQLMVFKELLPGQGPYNGYIPIEFHHAHGQHLASTTTLATTTNTAANANATLGVSSVRDSSAVVPPAPQWGMTWNRRFATPVYGISSADLNDDGLEELVVTTLNGVSFFLPDPWTAKRRLAQAVKRMQEIEEMRATLDRLKTSNEELVETQRVKDLERRRQQQQREQEKEEEKEKQEAMRRESEAREQAEYDQKRDDGETAPMEMSTADPEVEEHAASKRIATDVNEKQGDGKVDEIREDAQDGDNDEKSEQDVLVDPPTAGNVQDIVDSQNSREHEHNEAAVAGKDQIEEEGKASKEEGAGT</sequence>
<keyword evidence="2" id="KW-1133">Transmembrane helix</keyword>
<feature type="transmembrane region" description="Helical" evidence="2">
    <location>
        <begin position="7"/>
        <end position="27"/>
    </location>
</feature>
<dbReference type="GO" id="GO:0034198">
    <property type="term" value="P:cellular response to amino acid starvation"/>
    <property type="evidence" value="ECO:0007669"/>
    <property type="project" value="TreeGrafter"/>
</dbReference>
<feature type="compositionally biased region" description="Basic and acidic residues" evidence="1">
    <location>
        <begin position="499"/>
        <end position="515"/>
    </location>
</feature>
<feature type="compositionally biased region" description="Basic and acidic residues" evidence="1">
    <location>
        <begin position="1148"/>
        <end position="1195"/>
    </location>
</feature>
<feature type="region of interest" description="Disordered" evidence="1">
    <location>
        <begin position="905"/>
        <end position="929"/>
    </location>
</feature>
<feature type="region of interest" description="Disordered" evidence="1">
    <location>
        <begin position="437"/>
        <end position="556"/>
    </location>
</feature>
<protein>
    <submittedName>
        <fullName evidence="3">Uncharacterized protein</fullName>
    </submittedName>
</protein>
<feature type="compositionally biased region" description="Polar residues" evidence="1">
    <location>
        <begin position="33"/>
        <end position="47"/>
    </location>
</feature>
<evidence type="ECO:0000313" key="3">
    <source>
        <dbReference type="EMBL" id="KAG0324527.1"/>
    </source>
</evidence>
<feature type="compositionally biased region" description="Low complexity" evidence="1">
    <location>
        <begin position="598"/>
        <end position="609"/>
    </location>
</feature>
<dbReference type="EMBL" id="JAAAIP010000145">
    <property type="protein sequence ID" value="KAG0324527.1"/>
    <property type="molecule type" value="Genomic_DNA"/>
</dbReference>
<keyword evidence="4" id="KW-1185">Reference proteome</keyword>
<feature type="compositionally biased region" description="Basic and acidic residues" evidence="1">
    <location>
        <begin position="909"/>
        <end position="926"/>
    </location>
</feature>
<keyword evidence="2" id="KW-0812">Transmembrane</keyword>
<name>A0A9P6RNI5_9FUNG</name>
<reference evidence="3" key="1">
    <citation type="journal article" date="2020" name="Fungal Divers.">
        <title>Resolving the Mortierellaceae phylogeny through synthesis of multi-gene phylogenetics and phylogenomics.</title>
        <authorList>
            <person name="Vandepol N."/>
            <person name="Liber J."/>
            <person name="Desiro A."/>
            <person name="Na H."/>
            <person name="Kennedy M."/>
            <person name="Barry K."/>
            <person name="Grigoriev I.V."/>
            <person name="Miller A.N."/>
            <person name="O'Donnell K."/>
            <person name="Stajich J.E."/>
            <person name="Bonito G."/>
        </authorList>
    </citation>
    <scope>NUCLEOTIDE SEQUENCE</scope>
    <source>
        <strain evidence="3">REB-010B</strain>
    </source>
</reference>
<feature type="region of interest" description="Disordered" evidence="1">
    <location>
        <begin position="597"/>
        <end position="621"/>
    </location>
</feature>
<dbReference type="InterPro" id="IPR029982">
    <property type="entry name" value="Kptn"/>
</dbReference>
<dbReference type="InterPro" id="IPR028994">
    <property type="entry name" value="Integrin_alpha_N"/>
</dbReference>
<feature type="region of interest" description="Disordered" evidence="1">
    <location>
        <begin position="33"/>
        <end position="57"/>
    </location>
</feature>
<gene>
    <name evidence="3" type="ORF">BGZ99_001722</name>
</gene>
<feature type="compositionally biased region" description="Basic and acidic residues" evidence="1">
    <location>
        <begin position="1210"/>
        <end position="1249"/>
    </location>
</feature>
<feature type="region of interest" description="Disordered" evidence="1">
    <location>
        <begin position="1148"/>
        <end position="1300"/>
    </location>
</feature>
<organism evidence="3 4">
    <name type="scientific">Dissophora globulifera</name>
    <dbReference type="NCBI Taxonomy" id="979702"/>
    <lineage>
        <taxon>Eukaryota</taxon>
        <taxon>Fungi</taxon>
        <taxon>Fungi incertae sedis</taxon>
        <taxon>Mucoromycota</taxon>
        <taxon>Mortierellomycotina</taxon>
        <taxon>Mortierellomycetes</taxon>
        <taxon>Mortierellales</taxon>
        <taxon>Mortierellaceae</taxon>
        <taxon>Dissophora</taxon>
    </lineage>
</organism>
<dbReference type="PANTHER" id="PTHR15435">
    <property type="entry name" value="KICSTOR COMPLEX PROTEIN KAPTIN"/>
    <property type="match status" value="1"/>
</dbReference>
<dbReference type="GO" id="GO:0015629">
    <property type="term" value="C:actin cytoskeleton"/>
    <property type="evidence" value="ECO:0007669"/>
    <property type="project" value="InterPro"/>
</dbReference>
<dbReference type="GO" id="GO:0007015">
    <property type="term" value="P:actin filament organization"/>
    <property type="evidence" value="ECO:0007669"/>
    <property type="project" value="InterPro"/>
</dbReference>
<dbReference type="Proteomes" id="UP000738325">
    <property type="component" value="Unassembled WGS sequence"/>
</dbReference>
<evidence type="ECO:0000256" key="1">
    <source>
        <dbReference type="SAM" id="MobiDB-lite"/>
    </source>
</evidence>
<dbReference type="PANTHER" id="PTHR15435:SF2">
    <property type="entry name" value="KICSTOR COMPLEX PROTEIN KAPTIN"/>
    <property type="match status" value="1"/>
</dbReference>
<accession>A0A9P6RNI5</accession>
<feature type="region of interest" description="Disordered" evidence="1">
    <location>
        <begin position="369"/>
        <end position="395"/>
    </location>
</feature>
<keyword evidence="2" id="KW-0472">Membrane</keyword>
<feature type="compositionally biased region" description="Basic and acidic residues" evidence="1">
    <location>
        <begin position="522"/>
        <end position="542"/>
    </location>
</feature>
<dbReference type="GO" id="GO:1904262">
    <property type="term" value="P:negative regulation of TORC1 signaling"/>
    <property type="evidence" value="ECO:0007669"/>
    <property type="project" value="TreeGrafter"/>
</dbReference>
<proteinExistence type="predicted"/>
<evidence type="ECO:0000256" key="2">
    <source>
        <dbReference type="SAM" id="Phobius"/>
    </source>
</evidence>
<dbReference type="SUPFAM" id="SSF69318">
    <property type="entry name" value="Integrin alpha N-terminal domain"/>
    <property type="match status" value="1"/>
</dbReference>
<evidence type="ECO:0000313" key="4">
    <source>
        <dbReference type="Proteomes" id="UP000738325"/>
    </source>
</evidence>
<feature type="compositionally biased region" description="Basic and acidic residues" evidence="1">
    <location>
        <begin position="467"/>
        <end position="480"/>
    </location>
</feature>
<dbReference type="GO" id="GO:0051015">
    <property type="term" value="F:actin filament binding"/>
    <property type="evidence" value="ECO:0007669"/>
    <property type="project" value="TreeGrafter"/>
</dbReference>
<feature type="compositionally biased region" description="Basic and acidic residues" evidence="1">
    <location>
        <begin position="1284"/>
        <end position="1300"/>
    </location>
</feature>
<dbReference type="OrthoDB" id="10267127at2759"/>